<keyword evidence="3" id="KW-1185">Reference proteome</keyword>
<keyword evidence="1" id="KW-0812">Transmembrane</keyword>
<evidence type="ECO:0000313" key="3">
    <source>
        <dbReference type="Proteomes" id="UP000193642"/>
    </source>
</evidence>
<dbReference type="Proteomes" id="UP000193642">
    <property type="component" value="Unassembled WGS sequence"/>
</dbReference>
<dbReference type="AlphaFoldDB" id="A0A1Y2C5U9"/>
<gene>
    <name evidence="2" type="ORF">BCR33DRAFT_718444</name>
</gene>
<name>A0A1Y2C5U9_9FUNG</name>
<dbReference type="EMBL" id="MCGO01000029">
    <property type="protein sequence ID" value="ORY42254.1"/>
    <property type="molecule type" value="Genomic_DNA"/>
</dbReference>
<evidence type="ECO:0000256" key="1">
    <source>
        <dbReference type="SAM" id="Phobius"/>
    </source>
</evidence>
<reference evidence="2 3" key="1">
    <citation type="submission" date="2016-07" db="EMBL/GenBank/DDBJ databases">
        <title>Pervasive Adenine N6-methylation of Active Genes in Fungi.</title>
        <authorList>
            <consortium name="DOE Joint Genome Institute"/>
            <person name="Mondo S.J."/>
            <person name="Dannebaum R.O."/>
            <person name="Kuo R.C."/>
            <person name="Labutti K."/>
            <person name="Haridas S."/>
            <person name="Kuo A."/>
            <person name="Salamov A."/>
            <person name="Ahrendt S.R."/>
            <person name="Lipzen A."/>
            <person name="Sullivan W."/>
            <person name="Andreopoulos W.B."/>
            <person name="Clum A."/>
            <person name="Lindquist E."/>
            <person name="Daum C."/>
            <person name="Ramamoorthy G.K."/>
            <person name="Gryganskyi A."/>
            <person name="Culley D."/>
            <person name="Magnuson J.K."/>
            <person name="James T.Y."/>
            <person name="O'Malley M.A."/>
            <person name="Stajich J.E."/>
            <person name="Spatafora J.W."/>
            <person name="Visel A."/>
            <person name="Grigoriev I.V."/>
        </authorList>
    </citation>
    <scope>NUCLEOTIDE SEQUENCE [LARGE SCALE GENOMIC DNA]</scope>
    <source>
        <strain evidence="2 3">JEL800</strain>
    </source>
</reference>
<keyword evidence="1" id="KW-0472">Membrane</keyword>
<accession>A0A1Y2C5U9</accession>
<keyword evidence="1" id="KW-1133">Transmembrane helix</keyword>
<protein>
    <submittedName>
        <fullName evidence="2">Uncharacterized protein</fullName>
    </submittedName>
</protein>
<comment type="caution">
    <text evidence="2">The sequence shown here is derived from an EMBL/GenBank/DDBJ whole genome shotgun (WGS) entry which is preliminary data.</text>
</comment>
<proteinExistence type="predicted"/>
<evidence type="ECO:0000313" key="2">
    <source>
        <dbReference type="EMBL" id="ORY42254.1"/>
    </source>
</evidence>
<sequence>MFATAHIHFADSQCATPLRIDYAFPNSTTCTPTQEAMCSTDDFGTSSQHWSCVADLRNFGTSYFPNKVIHESIDDDCKGASVSAFQAPMGTCIPSTPAPPYTFAKLFIDPTNGATIITTYSDALCTSRVNVSSPISKECTKTQLLNYNGSLALTTYTTSDCTTPIKLVHDTSIPQLCTSNPTCTKGTGQEYTTTSCTNSTTLDETALKLFSTTPYFKFQTFPTTSGCTGPAESTQYVRLGTCFESSPMDWVHAINTSLSIDGRYIVFRYYAGFKCTGWYEQTLFPNEGGCVTNARVFYNTTLFESDAKGLDMRVVSCAVVGVSVASLISCGIYWWCCRKTRQGKTRISRMRWNRVKYDSLLPLQMIPLESIDITDYVQSSVSVAPAAET</sequence>
<feature type="transmembrane region" description="Helical" evidence="1">
    <location>
        <begin position="312"/>
        <end position="336"/>
    </location>
</feature>
<organism evidence="2 3">
    <name type="scientific">Rhizoclosmatium globosum</name>
    <dbReference type="NCBI Taxonomy" id="329046"/>
    <lineage>
        <taxon>Eukaryota</taxon>
        <taxon>Fungi</taxon>
        <taxon>Fungi incertae sedis</taxon>
        <taxon>Chytridiomycota</taxon>
        <taxon>Chytridiomycota incertae sedis</taxon>
        <taxon>Chytridiomycetes</taxon>
        <taxon>Chytridiales</taxon>
        <taxon>Chytriomycetaceae</taxon>
        <taxon>Rhizoclosmatium</taxon>
    </lineage>
</organism>